<feature type="transmembrane region" description="Helical" evidence="1">
    <location>
        <begin position="7"/>
        <end position="29"/>
    </location>
</feature>
<dbReference type="RefSeq" id="WP_119791816.1">
    <property type="nucleotide sequence ID" value="NZ_QYZD01000003.1"/>
</dbReference>
<evidence type="ECO:0000313" key="3">
    <source>
        <dbReference type="Proteomes" id="UP000266177"/>
    </source>
</evidence>
<feature type="transmembrane region" description="Helical" evidence="1">
    <location>
        <begin position="129"/>
        <end position="151"/>
    </location>
</feature>
<feature type="transmembrane region" description="Helical" evidence="1">
    <location>
        <begin position="378"/>
        <end position="397"/>
    </location>
</feature>
<evidence type="ECO:0000313" key="2">
    <source>
        <dbReference type="EMBL" id="RJG25656.1"/>
    </source>
</evidence>
<feature type="transmembrane region" description="Helical" evidence="1">
    <location>
        <begin position="409"/>
        <end position="429"/>
    </location>
</feature>
<keyword evidence="1" id="KW-0812">Transmembrane</keyword>
<evidence type="ECO:0000256" key="1">
    <source>
        <dbReference type="SAM" id="Phobius"/>
    </source>
</evidence>
<dbReference type="AlphaFoldDB" id="A0A3A3GNU6"/>
<protein>
    <recommendedName>
        <fullName evidence="4">Glycosyltransferase RgtA/B/C/D-like domain-containing protein</fullName>
    </recommendedName>
</protein>
<keyword evidence="1" id="KW-1133">Transmembrane helix</keyword>
<feature type="transmembrane region" description="Helical" evidence="1">
    <location>
        <begin position="441"/>
        <end position="460"/>
    </location>
</feature>
<accession>A0A3A3GNU6</accession>
<feature type="transmembrane region" description="Helical" evidence="1">
    <location>
        <begin position="76"/>
        <end position="94"/>
    </location>
</feature>
<feature type="transmembrane region" description="Helical" evidence="1">
    <location>
        <begin position="182"/>
        <end position="213"/>
    </location>
</feature>
<gene>
    <name evidence="2" type="ORF">DQX05_06145</name>
</gene>
<feature type="transmembrane region" description="Helical" evidence="1">
    <location>
        <begin position="225"/>
        <end position="247"/>
    </location>
</feature>
<dbReference type="Proteomes" id="UP000266177">
    <property type="component" value="Unassembled WGS sequence"/>
</dbReference>
<evidence type="ECO:0008006" key="4">
    <source>
        <dbReference type="Google" id="ProtNLM"/>
    </source>
</evidence>
<keyword evidence="1" id="KW-0472">Membrane</keyword>
<proteinExistence type="predicted"/>
<organism evidence="2 3">
    <name type="scientific">Paenibacillus thiaminolyticus</name>
    <name type="common">Bacillus thiaminolyticus</name>
    <dbReference type="NCBI Taxonomy" id="49283"/>
    <lineage>
        <taxon>Bacteria</taxon>
        <taxon>Bacillati</taxon>
        <taxon>Bacillota</taxon>
        <taxon>Bacilli</taxon>
        <taxon>Bacillales</taxon>
        <taxon>Paenibacillaceae</taxon>
        <taxon>Paenibacillus</taxon>
    </lineage>
</organism>
<dbReference type="EMBL" id="QYZD01000003">
    <property type="protein sequence ID" value="RJG25656.1"/>
    <property type="molecule type" value="Genomic_DNA"/>
</dbReference>
<comment type="caution">
    <text evidence="2">The sequence shown here is derived from an EMBL/GenBank/DDBJ whole genome shotgun (WGS) entry which is preliminary data.</text>
</comment>
<sequence>MKQKDWVTWGAMGIGALILIVILFSPPFIGVANNGDFERIVGSGGIAPLSDKFTYEQKYFGYSHSRYDYGPFSLNYWSSQALFVFLAGLLGRVWSSASFPLEAMGAIYAALLLAALFLILRYACSGQRWLQLTVALCLLFIFFDIGYVAYFQSFFGEPVSLIFLLLASGTSFVLASRRKPSIGWVVLFFVSVLILSASKLQNAPIGLVFILFAFRLYRTRPERSWRSTVIAGSVSILAVSVLMYAYAPQELKQINLYQTIFYGILKDSPHVEKDLKELGIPDKFAPLAGTNYFQKDVPIPQDDPELTEHVYSRLGHVDVAAYYMRHPGRMIDKLEAASSQAAMIRPYYLGNYEPEAGKPRGALSYTYSVWSETKKGLLPQRFAFYLVFFLLYIGVALREYTRRRYAKHVVDAALVIGFVAIIAVAVPLVGDGEADLGKHLFLFNVSFDMMMVVTVVWVIAQIRRIFDRSPELH</sequence>
<feature type="transmembrane region" description="Helical" evidence="1">
    <location>
        <begin position="106"/>
        <end position="123"/>
    </location>
</feature>
<dbReference type="OrthoDB" id="129479at2"/>
<name>A0A3A3GNU6_PANTH</name>
<feature type="transmembrane region" description="Helical" evidence="1">
    <location>
        <begin position="158"/>
        <end position="176"/>
    </location>
</feature>
<reference evidence="2 3" key="1">
    <citation type="submission" date="2018-09" db="EMBL/GenBank/DDBJ databases">
        <title>Paenibacillus SK2017-BO5.</title>
        <authorList>
            <person name="Piskunova J.V."/>
            <person name="Dubiley S.A."/>
            <person name="Severinov K.V."/>
        </authorList>
    </citation>
    <scope>NUCLEOTIDE SEQUENCE [LARGE SCALE GENOMIC DNA]</scope>
    <source>
        <strain evidence="2 3">BO5</strain>
    </source>
</reference>